<gene>
    <name evidence="4" type="ORF">BN1012_Phect2324</name>
</gene>
<dbReference type="InterPro" id="IPR001623">
    <property type="entry name" value="DnaJ_domain"/>
</dbReference>
<dbReference type="PRINTS" id="PR00625">
    <property type="entry name" value="JDOMAIN"/>
</dbReference>
<feature type="domain" description="J" evidence="3">
    <location>
        <begin position="23"/>
        <end position="100"/>
    </location>
</feature>
<dbReference type="SUPFAM" id="SSF49493">
    <property type="entry name" value="HSP40/DnaJ peptide-binding domain"/>
    <property type="match status" value="2"/>
</dbReference>
<evidence type="ECO:0000313" key="4">
    <source>
        <dbReference type="EMBL" id="CDO60537.1"/>
    </source>
</evidence>
<dbReference type="InterPro" id="IPR002939">
    <property type="entry name" value="DnaJ_C"/>
</dbReference>
<dbReference type="KEGG" id="pect:BN1012_Phect2324"/>
<dbReference type="Proteomes" id="UP000032160">
    <property type="component" value="Chromosome I"/>
</dbReference>
<organism evidence="4 5">
    <name type="scientific">Candidatus Phaeomarinibacter ectocarpi</name>
    <dbReference type="NCBI Taxonomy" id="1458461"/>
    <lineage>
        <taxon>Bacteria</taxon>
        <taxon>Pseudomonadati</taxon>
        <taxon>Pseudomonadota</taxon>
        <taxon>Alphaproteobacteria</taxon>
        <taxon>Hyphomicrobiales</taxon>
        <taxon>Parvibaculaceae</taxon>
        <taxon>Candidatus Phaeomarinibacter</taxon>
    </lineage>
</organism>
<dbReference type="SMART" id="SM00271">
    <property type="entry name" value="DnaJ"/>
    <property type="match status" value="1"/>
</dbReference>
<dbReference type="EMBL" id="HG966617">
    <property type="protein sequence ID" value="CDO60537.1"/>
    <property type="molecule type" value="Genomic_DNA"/>
</dbReference>
<evidence type="ECO:0000313" key="5">
    <source>
        <dbReference type="Proteomes" id="UP000032160"/>
    </source>
</evidence>
<dbReference type="PANTHER" id="PTHR43096">
    <property type="entry name" value="DNAJ HOMOLOG 1, MITOCHONDRIAL-RELATED"/>
    <property type="match status" value="1"/>
</dbReference>
<evidence type="ECO:0000256" key="1">
    <source>
        <dbReference type="ARBA" id="ARBA00023186"/>
    </source>
</evidence>
<dbReference type="GO" id="GO:0005737">
    <property type="term" value="C:cytoplasm"/>
    <property type="evidence" value="ECO:0007669"/>
    <property type="project" value="TreeGrafter"/>
</dbReference>
<dbReference type="GO" id="GO:0042026">
    <property type="term" value="P:protein refolding"/>
    <property type="evidence" value="ECO:0007669"/>
    <property type="project" value="TreeGrafter"/>
</dbReference>
<dbReference type="PANTHER" id="PTHR43096:SF52">
    <property type="entry name" value="DNAJ HOMOLOG 1, MITOCHONDRIAL-RELATED"/>
    <property type="match status" value="1"/>
</dbReference>
<dbReference type="CDD" id="cd06257">
    <property type="entry name" value="DnaJ"/>
    <property type="match status" value="1"/>
</dbReference>
<dbReference type="GO" id="GO:0051082">
    <property type="term" value="F:unfolded protein binding"/>
    <property type="evidence" value="ECO:0007669"/>
    <property type="project" value="InterPro"/>
</dbReference>
<dbReference type="STRING" id="1458461.BN1012_Phect2324"/>
<dbReference type="SUPFAM" id="SSF46565">
    <property type="entry name" value="Chaperone J-domain"/>
    <property type="match status" value="1"/>
</dbReference>
<dbReference type="OrthoDB" id="9779889at2"/>
<evidence type="ECO:0000256" key="2">
    <source>
        <dbReference type="SAM" id="MobiDB-lite"/>
    </source>
</evidence>
<feature type="compositionally biased region" description="Polar residues" evidence="2">
    <location>
        <begin position="111"/>
        <end position="131"/>
    </location>
</feature>
<name>X5MDW9_9HYPH</name>
<feature type="region of interest" description="Disordered" evidence="2">
    <location>
        <begin position="91"/>
        <end position="146"/>
    </location>
</feature>
<accession>X5MDW9</accession>
<protein>
    <submittedName>
        <fullName evidence="4">Chaperone protein DnaJ</fullName>
    </submittedName>
</protein>
<dbReference type="CDD" id="cd10747">
    <property type="entry name" value="DnaJ_C"/>
    <property type="match status" value="1"/>
</dbReference>
<dbReference type="HOGENOM" id="CLU_017633_0_0_5"/>
<dbReference type="Pfam" id="PF00226">
    <property type="entry name" value="DnaJ"/>
    <property type="match status" value="1"/>
</dbReference>
<sequence>MARCGKLIVEFSIISGRTNHMRDPHQVLGVAKGADADTVKRAYRRLAKQYHPDTAGNDTRTHSRFQEVSDAYRAIRALEASEERIVASAAEATRAYEQPRPEPESGEAEAGTSQSKSDASSRSHQQASGQQEADEQQPGDDKKTPGRAAEFFENLRQAGIKPFKRRGDDLACSLHLPFLDAATGGNHRVTLPNDRTVDVSLPPGIEDGKQVRLRGLGMEGSAGGSAGDALITVDIEPHPYFSREGYDIRLALPISIAEAVDGAKVQVPTVSGRVWVTIPAGSNSGTVLRLAGKGLANPDGVHGHQLIELIVMLPDTPDADLADFVRRWPGAKSHDPRAAFGLN</sequence>
<dbReference type="Gene3D" id="2.60.260.20">
    <property type="entry name" value="Urease metallochaperone UreE, N-terminal domain"/>
    <property type="match status" value="2"/>
</dbReference>
<keyword evidence="1" id="KW-0143">Chaperone</keyword>
<dbReference type="Pfam" id="PF01556">
    <property type="entry name" value="DnaJ_C"/>
    <property type="match status" value="1"/>
</dbReference>
<dbReference type="AlphaFoldDB" id="X5MDW9"/>
<dbReference type="PROSITE" id="PS50076">
    <property type="entry name" value="DNAJ_2"/>
    <property type="match status" value="1"/>
</dbReference>
<reference evidence="4 5" key="1">
    <citation type="journal article" date="2014" name="Front. Genet.">
        <title>Genome and metabolic network of "Candidatus Phaeomarinobacter ectocarpi" Ec32, a new candidate genus of Alphaproteobacteria frequently associated with brown algae.</title>
        <authorList>
            <person name="Dittami S.M."/>
            <person name="Barbeyron T."/>
            <person name="Boyen C."/>
            <person name="Cambefort J."/>
            <person name="Collet G."/>
            <person name="Delage L."/>
            <person name="Gobet A."/>
            <person name="Groisillier A."/>
            <person name="Leblanc C."/>
            <person name="Michel G."/>
            <person name="Scornet D."/>
            <person name="Siegel A."/>
            <person name="Tapia J.E."/>
            <person name="Tonon T."/>
        </authorList>
    </citation>
    <scope>NUCLEOTIDE SEQUENCE [LARGE SCALE GENOMIC DNA]</scope>
    <source>
        <strain evidence="4 5">Ec32</strain>
    </source>
</reference>
<proteinExistence type="predicted"/>
<dbReference type="InterPro" id="IPR008971">
    <property type="entry name" value="HSP40/DnaJ_pept-bd"/>
</dbReference>
<dbReference type="Gene3D" id="1.10.287.110">
    <property type="entry name" value="DnaJ domain"/>
    <property type="match status" value="1"/>
</dbReference>
<dbReference type="InterPro" id="IPR036869">
    <property type="entry name" value="J_dom_sf"/>
</dbReference>
<keyword evidence="5" id="KW-1185">Reference proteome</keyword>
<evidence type="ECO:0000259" key="3">
    <source>
        <dbReference type="PROSITE" id="PS50076"/>
    </source>
</evidence>